<dbReference type="InterPro" id="IPR046818">
    <property type="entry name" value="MmeI_C"/>
</dbReference>
<dbReference type="Pfam" id="PF20467">
    <property type="entry name" value="MmeI_C"/>
    <property type="match status" value="1"/>
</dbReference>
<name>A0ABP9BZX5_9ACTN</name>
<reference evidence="3" key="1">
    <citation type="journal article" date="2019" name="Int. J. Syst. Evol. Microbiol.">
        <title>The Global Catalogue of Microorganisms (GCM) 10K type strain sequencing project: providing services to taxonomists for standard genome sequencing and annotation.</title>
        <authorList>
            <consortium name="The Broad Institute Genomics Platform"/>
            <consortium name="The Broad Institute Genome Sequencing Center for Infectious Disease"/>
            <person name="Wu L."/>
            <person name="Ma J."/>
        </authorList>
    </citation>
    <scope>NUCLEOTIDE SEQUENCE [LARGE SCALE GENOMIC DNA]</scope>
    <source>
        <strain evidence="3">JCM 18542</strain>
    </source>
</reference>
<evidence type="ECO:0000313" key="3">
    <source>
        <dbReference type="Proteomes" id="UP001500839"/>
    </source>
</evidence>
<dbReference type="Proteomes" id="UP001500839">
    <property type="component" value="Unassembled WGS sequence"/>
</dbReference>
<sequence length="69" mass="7891">MIDTRALHPGRSLADHYNPLTMDPALVKAHDVLDREVDRAFGASRRLANERQRLELLFQSYRALTNESA</sequence>
<protein>
    <recommendedName>
        <fullName evidence="1">MmeI-like C-terminal domain-containing protein</fullName>
    </recommendedName>
</protein>
<evidence type="ECO:0000313" key="2">
    <source>
        <dbReference type="EMBL" id="GAA4802950.1"/>
    </source>
</evidence>
<dbReference type="EMBL" id="BAABKQ010000001">
    <property type="protein sequence ID" value="GAA4802950.1"/>
    <property type="molecule type" value="Genomic_DNA"/>
</dbReference>
<proteinExistence type="predicted"/>
<accession>A0ABP9BZX5</accession>
<organism evidence="2 3">
    <name type="scientific">Tomitella cavernea</name>
    <dbReference type="NCBI Taxonomy" id="1387982"/>
    <lineage>
        <taxon>Bacteria</taxon>
        <taxon>Bacillati</taxon>
        <taxon>Actinomycetota</taxon>
        <taxon>Actinomycetes</taxon>
        <taxon>Mycobacteriales</taxon>
        <taxon>Tomitella</taxon>
    </lineage>
</organism>
<comment type="caution">
    <text evidence="2">The sequence shown here is derived from an EMBL/GenBank/DDBJ whole genome shotgun (WGS) entry which is preliminary data.</text>
</comment>
<evidence type="ECO:0000259" key="1">
    <source>
        <dbReference type="Pfam" id="PF20467"/>
    </source>
</evidence>
<gene>
    <name evidence="2" type="ORF">GCM10023353_01320</name>
</gene>
<feature type="domain" description="MmeI-like C-terminal" evidence="1">
    <location>
        <begin position="2"/>
        <end position="66"/>
    </location>
</feature>
<keyword evidence="3" id="KW-1185">Reference proteome</keyword>